<dbReference type="Gene3D" id="3.50.4.10">
    <property type="entry name" value="Hepatocyte Growth Factor"/>
    <property type="match status" value="1"/>
</dbReference>
<keyword evidence="4 17" id="KW-0808">Transferase</keyword>
<sequence length="822" mass="92354">MRSRTLKLLCKISFFSNRIATKDNNLCIFLFLLIVLSFSRSANSKSLLHLRRGDSISVEGDDFITSPDNTFTCGFYGMGSNAYWFAIWFTHAKDKTVVWTANRDAPVNNQSSRVSMRGDGTMVLTDVDGRIKWQTNTTNTAVVVAELLNTGNLVLKNRQGDILWQSFDVPTDTLLPSQLLTKDKRLISSLRKGSLGSGYFNLYFGGDNVLSLISDSPQISSIYWPNPYSDIYTSGRTNYNGSRFAVLDDMGVLFSSDHYQANASDIGFGIKRRLTIDPDGNLRIYSLINSSGQWMVTWQAISQPCQVHGACGSNGLCVYTPKPKCICTPGYAANDPNDWNAGCEPIFNQSLLNPEVEFLALSQFDYFGSDLYYKPNFTLEACRELCRNDSGCKGFTYRTWGNGHCYAKSDLFNGFASPDFPGTVYIKLPRSLQVSKPSIFDGSSTMCESREAEIRVGSPSMYNIARKTVRWGYIYSFCLALGVIELLFVVLGWWLFFTKHGVPTSVEAGYRMISNQFRRFNYSELKKATNNFREELGRGGSGAIYKGVLADNRVVAVKRLGDVFQGEDEFWAEMRTIGKINHMNLVRMWGFCSERRHRLLVYEYVDNMSLDKHLFNSNFLGWKQRFAVALGTAKGLAYLHHECLEWVIHCDVKPENILLDSEFQPKIADFGLATLSRRDGPGSEISRIRGTKGYMAPEWALNQPITAKVDVYGYGVVILEMVKGIKLSNWVVDDAENDKIPLKILGRTVKEKSQCGNSSWVESIVDSRLEGNYSRIQAATLVQLGLTCVEEDQSKRPNMAAVVQTLMECEDETDTNSENVIA</sequence>
<evidence type="ECO:0000256" key="8">
    <source>
        <dbReference type="ARBA" id="ARBA00022777"/>
    </source>
</evidence>
<comment type="catalytic activity">
    <reaction evidence="15 17">
        <text>L-threonyl-[protein] + ATP = O-phospho-L-threonyl-[protein] + ADP + H(+)</text>
        <dbReference type="Rhea" id="RHEA:46608"/>
        <dbReference type="Rhea" id="RHEA-COMP:11060"/>
        <dbReference type="Rhea" id="RHEA-COMP:11605"/>
        <dbReference type="ChEBI" id="CHEBI:15378"/>
        <dbReference type="ChEBI" id="CHEBI:30013"/>
        <dbReference type="ChEBI" id="CHEBI:30616"/>
        <dbReference type="ChEBI" id="CHEBI:61977"/>
        <dbReference type="ChEBI" id="CHEBI:456216"/>
        <dbReference type="EC" id="2.7.11.1"/>
    </reaction>
</comment>
<keyword evidence="11 20" id="KW-0472">Membrane</keyword>
<keyword evidence="25" id="KW-1185">Reference proteome</keyword>
<dbReference type="AlphaFoldDB" id="A0AAD1Z667"/>
<dbReference type="SUPFAM" id="SSF51110">
    <property type="entry name" value="alpha-D-mannose-specific plant lectins"/>
    <property type="match status" value="1"/>
</dbReference>
<dbReference type="GO" id="GO:0048544">
    <property type="term" value="P:recognition of pollen"/>
    <property type="evidence" value="ECO:0007669"/>
    <property type="project" value="InterPro"/>
</dbReference>
<dbReference type="EMBL" id="OU503040">
    <property type="protein sequence ID" value="CAI9761985.1"/>
    <property type="molecule type" value="Genomic_DNA"/>
</dbReference>
<dbReference type="CDD" id="cd14066">
    <property type="entry name" value="STKc_IRAK"/>
    <property type="match status" value="1"/>
</dbReference>
<dbReference type="PROSITE" id="PS00108">
    <property type="entry name" value="PROTEIN_KINASE_ST"/>
    <property type="match status" value="1"/>
</dbReference>
<evidence type="ECO:0000313" key="24">
    <source>
        <dbReference type="EMBL" id="CAI9761985.1"/>
    </source>
</evidence>
<dbReference type="CDD" id="cd00053">
    <property type="entry name" value="EGF"/>
    <property type="match status" value="1"/>
</dbReference>
<dbReference type="Gene3D" id="2.90.10.10">
    <property type="entry name" value="Bulb-type lectin domain"/>
    <property type="match status" value="1"/>
</dbReference>
<evidence type="ECO:0000256" key="2">
    <source>
        <dbReference type="ARBA" id="ARBA00022527"/>
    </source>
</evidence>
<dbReference type="InterPro" id="IPR008271">
    <property type="entry name" value="Ser/Thr_kinase_AS"/>
</dbReference>
<dbReference type="InterPro" id="IPR000742">
    <property type="entry name" value="EGF"/>
</dbReference>
<dbReference type="Pfam" id="PF00069">
    <property type="entry name" value="Pkinase"/>
    <property type="match status" value="1"/>
</dbReference>
<organism evidence="24 25">
    <name type="scientific">Fraxinus pennsylvanica</name>
    <dbReference type="NCBI Taxonomy" id="56036"/>
    <lineage>
        <taxon>Eukaryota</taxon>
        <taxon>Viridiplantae</taxon>
        <taxon>Streptophyta</taxon>
        <taxon>Embryophyta</taxon>
        <taxon>Tracheophyta</taxon>
        <taxon>Spermatophyta</taxon>
        <taxon>Magnoliopsida</taxon>
        <taxon>eudicotyledons</taxon>
        <taxon>Gunneridae</taxon>
        <taxon>Pentapetalae</taxon>
        <taxon>asterids</taxon>
        <taxon>lamiids</taxon>
        <taxon>Lamiales</taxon>
        <taxon>Oleaceae</taxon>
        <taxon>Oleeae</taxon>
        <taxon>Fraxinus</taxon>
    </lineage>
</organism>
<dbReference type="SMART" id="SM00220">
    <property type="entry name" value="S_TKc"/>
    <property type="match status" value="1"/>
</dbReference>
<feature type="transmembrane region" description="Helical" evidence="20">
    <location>
        <begin position="473"/>
        <end position="496"/>
    </location>
</feature>
<dbReference type="PROSITE" id="PS50927">
    <property type="entry name" value="BULB_LECTIN"/>
    <property type="match status" value="1"/>
</dbReference>
<dbReference type="GO" id="GO:0004674">
    <property type="term" value="F:protein serine/threonine kinase activity"/>
    <property type="evidence" value="ECO:0007669"/>
    <property type="project" value="UniProtKB-KW"/>
</dbReference>
<evidence type="ECO:0000256" key="11">
    <source>
        <dbReference type="ARBA" id="ARBA00023136"/>
    </source>
</evidence>
<keyword evidence="2 17" id="KW-0723">Serine/threonine-protein kinase</keyword>
<dbReference type="Pfam" id="PF00954">
    <property type="entry name" value="S_locus_glycop"/>
    <property type="match status" value="1"/>
</dbReference>
<evidence type="ECO:0000256" key="10">
    <source>
        <dbReference type="ARBA" id="ARBA00022989"/>
    </source>
</evidence>
<evidence type="ECO:0000256" key="3">
    <source>
        <dbReference type="ARBA" id="ARBA00022536"/>
    </source>
</evidence>
<dbReference type="CDD" id="cd01098">
    <property type="entry name" value="PAN_AP_plant"/>
    <property type="match status" value="1"/>
</dbReference>
<proteinExistence type="inferred from homology"/>
<keyword evidence="8 17" id="KW-0418">Kinase</keyword>
<evidence type="ECO:0000313" key="25">
    <source>
        <dbReference type="Proteomes" id="UP000834106"/>
    </source>
</evidence>
<dbReference type="InterPro" id="IPR036426">
    <property type="entry name" value="Bulb-type_lectin_dom_sf"/>
</dbReference>
<comment type="caution">
    <text evidence="18">Lacks conserved residue(s) required for the propagation of feature annotation.</text>
</comment>
<evidence type="ECO:0000256" key="12">
    <source>
        <dbReference type="ARBA" id="ARBA00023157"/>
    </source>
</evidence>
<dbReference type="GO" id="GO:0016020">
    <property type="term" value="C:membrane"/>
    <property type="evidence" value="ECO:0007669"/>
    <property type="project" value="UniProtKB-SubCell"/>
</dbReference>
<evidence type="ECO:0000256" key="15">
    <source>
        <dbReference type="ARBA" id="ARBA00047899"/>
    </source>
</evidence>
<reference evidence="24" key="1">
    <citation type="submission" date="2023-05" db="EMBL/GenBank/DDBJ databases">
        <authorList>
            <person name="Huff M."/>
        </authorList>
    </citation>
    <scope>NUCLEOTIDE SEQUENCE</scope>
</reference>
<dbReference type="InterPro" id="IPR017441">
    <property type="entry name" value="Protein_kinase_ATP_BS"/>
</dbReference>
<feature type="binding site" evidence="19">
    <location>
        <position position="558"/>
    </location>
    <ligand>
        <name>ATP</name>
        <dbReference type="ChEBI" id="CHEBI:30616"/>
    </ligand>
</feature>
<dbReference type="EC" id="2.7.11.1" evidence="17"/>
<dbReference type="PANTHER" id="PTHR47974:SF4">
    <property type="entry name" value="RECEPTOR-LIKE SERINE_THREONINE-PROTEIN KINASE"/>
    <property type="match status" value="1"/>
</dbReference>
<evidence type="ECO:0000256" key="9">
    <source>
        <dbReference type="ARBA" id="ARBA00022840"/>
    </source>
</evidence>
<dbReference type="InterPro" id="IPR000719">
    <property type="entry name" value="Prot_kinase_dom"/>
</dbReference>
<feature type="domain" description="Protein kinase" evidence="21">
    <location>
        <begin position="530"/>
        <end position="807"/>
    </location>
</feature>
<evidence type="ECO:0000256" key="4">
    <source>
        <dbReference type="ARBA" id="ARBA00022679"/>
    </source>
</evidence>
<feature type="domain" description="EGF-like" evidence="22">
    <location>
        <begin position="301"/>
        <end position="337"/>
    </location>
</feature>
<evidence type="ECO:0000256" key="16">
    <source>
        <dbReference type="ARBA" id="ARBA00048679"/>
    </source>
</evidence>
<gene>
    <name evidence="24" type="ORF">FPE_LOCUS9415</name>
</gene>
<dbReference type="Pfam" id="PF01453">
    <property type="entry name" value="B_lectin"/>
    <property type="match status" value="1"/>
</dbReference>
<dbReference type="FunFam" id="1.10.510.10:FF:000302">
    <property type="entry name" value="Serine/threonine-protein kinase"/>
    <property type="match status" value="1"/>
</dbReference>
<comment type="catalytic activity">
    <reaction evidence="16 17">
        <text>L-seryl-[protein] + ATP = O-phospho-L-seryl-[protein] + ADP + H(+)</text>
        <dbReference type="Rhea" id="RHEA:17989"/>
        <dbReference type="Rhea" id="RHEA-COMP:9863"/>
        <dbReference type="Rhea" id="RHEA-COMP:11604"/>
        <dbReference type="ChEBI" id="CHEBI:15378"/>
        <dbReference type="ChEBI" id="CHEBI:29999"/>
        <dbReference type="ChEBI" id="CHEBI:30616"/>
        <dbReference type="ChEBI" id="CHEBI:83421"/>
        <dbReference type="ChEBI" id="CHEBI:456216"/>
        <dbReference type="EC" id="2.7.11.1"/>
    </reaction>
</comment>
<name>A0AAD1Z667_9LAMI</name>
<keyword evidence="6" id="KW-0732">Signal</keyword>
<dbReference type="Gene3D" id="2.90.10.30">
    <property type="match status" value="1"/>
</dbReference>
<dbReference type="PROSITE" id="PS00107">
    <property type="entry name" value="PROTEIN_KINASE_ATP"/>
    <property type="match status" value="1"/>
</dbReference>
<dbReference type="PANTHER" id="PTHR47974">
    <property type="entry name" value="OS07G0415500 PROTEIN"/>
    <property type="match status" value="1"/>
</dbReference>
<keyword evidence="9 17" id="KW-0067">ATP-binding</keyword>
<evidence type="ECO:0000256" key="17">
    <source>
        <dbReference type="PIRNR" id="PIRNR000641"/>
    </source>
</evidence>
<dbReference type="SUPFAM" id="SSF56112">
    <property type="entry name" value="Protein kinase-like (PK-like)"/>
    <property type="match status" value="1"/>
</dbReference>
<keyword evidence="5 20" id="KW-0812">Transmembrane</keyword>
<keyword evidence="13" id="KW-0675">Receptor</keyword>
<accession>A0AAD1Z667</accession>
<keyword evidence="7 17" id="KW-0547">Nucleotide-binding</keyword>
<evidence type="ECO:0000256" key="13">
    <source>
        <dbReference type="ARBA" id="ARBA00023170"/>
    </source>
</evidence>
<evidence type="ECO:0000256" key="7">
    <source>
        <dbReference type="ARBA" id="ARBA00022741"/>
    </source>
</evidence>
<dbReference type="PROSITE" id="PS50011">
    <property type="entry name" value="PROTEIN_KINASE_DOM"/>
    <property type="match status" value="1"/>
</dbReference>
<dbReference type="InterPro" id="IPR000858">
    <property type="entry name" value="S_locus_glycoprot_dom"/>
</dbReference>
<evidence type="ECO:0000256" key="6">
    <source>
        <dbReference type="ARBA" id="ARBA00022729"/>
    </source>
</evidence>
<evidence type="ECO:0000256" key="18">
    <source>
        <dbReference type="PROSITE-ProRule" id="PRU00076"/>
    </source>
</evidence>
<dbReference type="CDD" id="cd00028">
    <property type="entry name" value="B_lectin"/>
    <property type="match status" value="1"/>
</dbReference>
<evidence type="ECO:0000256" key="5">
    <source>
        <dbReference type="ARBA" id="ARBA00022692"/>
    </source>
</evidence>
<evidence type="ECO:0000259" key="22">
    <source>
        <dbReference type="PROSITE" id="PS50026"/>
    </source>
</evidence>
<evidence type="ECO:0000259" key="23">
    <source>
        <dbReference type="PROSITE" id="PS50927"/>
    </source>
</evidence>
<dbReference type="FunFam" id="2.90.10.10:FF:000007">
    <property type="entry name" value="Serine/threonine-protein kinase"/>
    <property type="match status" value="1"/>
</dbReference>
<dbReference type="PROSITE" id="PS50026">
    <property type="entry name" value="EGF_3"/>
    <property type="match status" value="1"/>
</dbReference>
<evidence type="ECO:0000256" key="20">
    <source>
        <dbReference type="SAM" id="Phobius"/>
    </source>
</evidence>
<comment type="subcellular location">
    <subcellularLocation>
        <location evidence="1">Membrane</location>
        <topology evidence="1">Single-pass type I membrane protein</topology>
    </subcellularLocation>
</comment>
<dbReference type="InterPro" id="IPR024171">
    <property type="entry name" value="SRK-like_kinase"/>
</dbReference>
<keyword evidence="14" id="KW-0325">Glycoprotein</keyword>
<dbReference type="InterPro" id="IPR011009">
    <property type="entry name" value="Kinase-like_dom_sf"/>
</dbReference>
<dbReference type="FunFam" id="3.30.200.20:FF:000059">
    <property type="entry name" value="S-receptor-like serine/threonine-protein kinase"/>
    <property type="match status" value="1"/>
</dbReference>
<dbReference type="Gene3D" id="1.10.510.10">
    <property type="entry name" value="Transferase(Phosphotransferase) domain 1"/>
    <property type="match status" value="1"/>
</dbReference>
<evidence type="ECO:0000259" key="21">
    <source>
        <dbReference type="PROSITE" id="PS50011"/>
    </source>
</evidence>
<evidence type="ECO:0000256" key="14">
    <source>
        <dbReference type="ARBA" id="ARBA00023180"/>
    </source>
</evidence>
<evidence type="ECO:0000256" key="1">
    <source>
        <dbReference type="ARBA" id="ARBA00004479"/>
    </source>
</evidence>
<feature type="domain" description="Bulb-type lectin" evidence="23">
    <location>
        <begin position="49"/>
        <end position="168"/>
    </location>
</feature>
<keyword evidence="12" id="KW-1015">Disulfide bond</keyword>
<dbReference type="Proteomes" id="UP000834106">
    <property type="component" value="Chromosome 5"/>
</dbReference>
<protein>
    <recommendedName>
        <fullName evidence="17">Receptor-like serine/threonine-protein kinase</fullName>
        <ecNumber evidence="17">2.7.11.1</ecNumber>
    </recommendedName>
</protein>
<keyword evidence="3 18" id="KW-0245">EGF-like domain</keyword>
<dbReference type="Gene3D" id="3.30.200.20">
    <property type="entry name" value="Phosphorylase Kinase, domain 1"/>
    <property type="match status" value="1"/>
</dbReference>
<evidence type="ECO:0000256" key="19">
    <source>
        <dbReference type="PROSITE-ProRule" id="PRU10141"/>
    </source>
</evidence>
<dbReference type="SMART" id="SM00108">
    <property type="entry name" value="B_lectin"/>
    <property type="match status" value="1"/>
</dbReference>
<dbReference type="InterPro" id="IPR001480">
    <property type="entry name" value="Bulb-type_lectin_dom"/>
</dbReference>
<comment type="similarity">
    <text evidence="17">Belongs to the protein kinase superfamily. Ser/Thr protein kinase family.</text>
</comment>
<dbReference type="PIRSF" id="PIRSF000641">
    <property type="entry name" value="SRK"/>
    <property type="match status" value="1"/>
</dbReference>
<keyword evidence="10 20" id="KW-1133">Transmembrane helix</keyword>
<dbReference type="GO" id="GO:0005524">
    <property type="term" value="F:ATP binding"/>
    <property type="evidence" value="ECO:0007669"/>
    <property type="project" value="UniProtKB-UniRule"/>
</dbReference>